<dbReference type="Pfam" id="PF02620">
    <property type="entry name" value="YceD"/>
    <property type="match status" value="1"/>
</dbReference>
<dbReference type="InterPro" id="IPR003772">
    <property type="entry name" value="YceD"/>
</dbReference>
<protein>
    <recommendedName>
        <fullName evidence="3">DUF177 domain-containing protein</fullName>
    </recommendedName>
</protein>
<evidence type="ECO:0008006" key="3">
    <source>
        <dbReference type="Google" id="ProtNLM"/>
    </source>
</evidence>
<dbReference type="OrthoDB" id="197393at2"/>
<accession>B9XBG5</accession>
<sequence length="162" mass="18275">MALLINLRHLENQDLHVQGELSAGELDIDFQDELVRVVQPLKYDLEIQRLETSLLVQGSLDLALDCDCARCLKEFKYPLDLENWTCHVPLEGEESAPILNDCVDLTPYIREDILLEFPQHPLCKPECSGLPKKVTGKSKKTGGTGQTKEISSAWAELNKLKF</sequence>
<dbReference type="RefSeq" id="WP_007413163.1">
    <property type="nucleotide sequence ID" value="NZ_ABOX02000003.1"/>
</dbReference>
<dbReference type="STRING" id="320771.Cflav_PD5485"/>
<organism evidence="1 2">
    <name type="scientific">Pedosphaera parvula (strain Ellin514)</name>
    <dbReference type="NCBI Taxonomy" id="320771"/>
    <lineage>
        <taxon>Bacteria</taxon>
        <taxon>Pseudomonadati</taxon>
        <taxon>Verrucomicrobiota</taxon>
        <taxon>Pedosphaerae</taxon>
        <taxon>Pedosphaerales</taxon>
        <taxon>Pedosphaeraceae</taxon>
        <taxon>Pedosphaera</taxon>
    </lineage>
</organism>
<gene>
    <name evidence="1" type="ORF">Cflav_PD5485</name>
</gene>
<comment type="caution">
    <text evidence="1">The sequence shown here is derived from an EMBL/GenBank/DDBJ whole genome shotgun (WGS) entry which is preliminary data.</text>
</comment>
<dbReference type="AlphaFoldDB" id="B9XBG5"/>
<evidence type="ECO:0000313" key="2">
    <source>
        <dbReference type="Proteomes" id="UP000003688"/>
    </source>
</evidence>
<reference evidence="1 2" key="1">
    <citation type="journal article" date="2011" name="J. Bacteriol.">
        <title>Genome sequence of 'Pedosphaera parvula' Ellin514, an aerobic Verrucomicrobial isolate from pasture soil.</title>
        <authorList>
            <person name="Kant R."/>
            <person name="van Passel M.W."/>
            <person name="Sangwan P."/>
            <person name="Palva A."/>
            <person name="Lucas S."/>
            <person name="Copeland A."/>
            <person name="Lapidus A."/>
            <person name="Glavina Del Rio T."/>
            <person name="Dalin E."/>
            <person name="Tice H."/>
            <person name="Bruce D."/>
            <person name="Goodwin L."/>
            <person name="Pitluck S."/>
            <person name="Chertkov O."/>
            <person name="Larimer F.W."/>
            <person name="Land M.L."/>
            <person name="Hauser L."/>
            <person name="Brettin T.S."/>
            <person name="Detter J.C."/>
            <person name="Han S."/>
            <person name="de Vos W.M."/>
            <person name="Janssen P.H."/>
            <person name="Smidt H."/>
        </authorList>
    </citation>
    <scope>NUCLEOTIDE SEQUENCE [LARGE SCALE GENOMIC DNA]</scope>
    <source>
        <strain evidence="1 2">Ellin514</strain>
    </source>
</reference>
<dbReference type="Proteomes" id="UP000003688">
    <property type="component" value="Unassembled WGS sequence"/>
</dbReference>
<proteinExistence type="predicted"/>
<dbReference type="EMBL" id="ABOX02000003">
    <property type="protein sequence ID" value="EEF62850.1"/>
    <property type="molecule type" value="Genomic_DNA"/>
</dbReference>
<evidence type="ECO:0000313" key="1">
    <source>
        <dbReference type="EMBL" id="EEF62850.1"/>
    </source>
</evidence>
<keyword evidence="2" id="KW-1185">Reference proteome</keyword>
<name>B9XBG5_PEDPL</name>